<gene>
    <name evidence="3" type="ORF">GCM10008938_49890</name>
</gene>
<dbReference type="RefSeq" id="WP_189008818.1">
    <property type="nucleotide sequence ID" value="NZ_BMOD01000040.1"/>
</dbReference>
<dbReference type="Gene3D" id="1.10.10.10">
    <property type="entry name" value="Winged helix-like DNA-binding domain superfamily/Winged helix DNA-binding domain"/>
    <property type="match status" value="1"/>
</dbReference>
<dbReference type="Pfam" id="PF22548">
    <property type="entry name" value="AEP-TOTE"/>
    <property type="match status" value="1"/>
</dbReference>
<feature type="domain" description="TOTE conflict system primase" evidence="2">
    <location>
        <begin position="39"/>
        <end position="161"/>
    </location>
</feature>
<reference evidence="4" key="1">
    <citation type="journal article" date="2019" name="Int. J. Syst. Evol. Microbiol.">
        <title>The Global Catalogue of Microorganisms (GCM) 10K type strain sequencing project: providing services to taxonomists for standard genome sequencing and annotation.</title>
        <authorList>
            <consortium name="The Broad Institute Genomics Platform"/>
            <consortium name="The Broad Institute Genome Sequencing Center for Infectious Disease"/>
            <person name="Wu L."/>
            <person name="Ma J."/>
        </authorList>
    </citation>
    <scope>NUCLEOTIDE SEQUENCE [LARGE SCALE GENOMIC DNA]</scope>
    <source>
        <strain evidence="4">JCM 14370</strain>
    </source>
</reference>
<dbReference type="Pfam" id="PF13463">
    <property type="entry name" value="HTH_27"/>
    <property type="match status" value="1"/>
</dbReference>
<evidence type="ECO:0000259" key="1">
    <source>
        <dbReference type="Pfam" id="PF13463"/>
    </source>
</evidence>
<name>A0ABQ2DH06_9DEIO</name>
<dbReference type="SUPFAM" id="SSF46785">
    <property type="entry name" value="Winged helix' DNA-binding domain"/>
    <property type="match status" value="1"/>
</dbReference>
<evidence type="ECO:0000259" key="2">
    <source>
        <dbReference type="Pfam" id="PF22548"/>
    </source>
</evidence>
<protein>
    <submittedName>
        <fullName evidence="3">Uncharacterized protein</fullName>
    </submittedName>
</protein>
<dbReference type="InterPro" id="IPR000835">
    <property type="entry name" value="HTH_MarR-typ"/>
</dbReference>
<keyword evidence="4" id="KW-1185">Reference proteome</keyword>
<dbReference type="EMBL" id="BMOD01000040">
    <property type="protein sequence ID" value="GGJ57804.1"/>
    <property type="molecule type" value="Genomic_DNA"/>
</dbReference>
<dbReference type="Gene3D" id="3.40.50.300">
    <property type="entry name" value="P-loop containing nucleotide triphosphate hydrolases"/>
    <property type="match status" value="1"/>
</dbReference>
<dbReference type="InterPro" id="IPR027417">
    <property type="entry name" value="P-loop_NTPase"/>
</dbReference>
<dbReference type="InterPro" id="IPR054347">
    <property type="entry name" value="TOTE_primase"/>
</dbReference>
<dbReference type="InterPro" id="IPR036390">
    <property type="entry name" value="WH_DNA-bd_sf"/>
</dbReference>
<accession>A0ABQ2DH06</accession>
<evidence type="ECO:0000313" key="3">
    <source>
        <dbReference type="EMBL" id="GGJ57804.1"/>
    </source>
</evidence>
<sequence length="732" mass="81729">MSSTPLSNDFTLTLDLDLPGLFTRYFTAWFPLNPIKHGRMTSHDPVTGTKGCTTEKSPITSEILFKHLTVEGHVGRVGCLPGTADSTPVGCVDIDRKHYDTDDGFQKVVQDIQARCVQHGVHVYPEVSTNGGMHLWLFLTEPVGYPAMHRFLRTIVTEAGHPKVEVFPKGGAADSSWIFLPYAGAAIHPRGLGMTYLQDQDGRPIPLEELDLWVKRTPVGVVAHVISQNLVGANGGASKATLTDALPSSRSDLDGGKFDLLKEAMLRKPPEGAERHNSAWAFLNLARRMGKQQEMLEVMRSPGFMSLWFADGSRTPEQWEAELDRLVQGKSESHNREYGLTFLKEQGWELPDLSKPQVGKEQTNKRPDAIAVLRDVIMARLGKLPERKHVPTRMSALQLLAIDIDPVQFIIPGLLTEGLGMLTGRPKMGKSFMSLSLALSIAQGKAALGDSKACEHGDVLYLALEDSQTRTQDRMKIMLGTDAVDDLRLDVWWQIPRLDLGGLEALMDWLESRPRPRMIIVDVWGKFMPPCPSGRDEYTFLSEVMMLLQQVALAFHVCILLVHHTKKPGKKTGEDFLDQAMGNTAHTSNLDVLMMLDRKRDRSDAVLHVTGRDVHEQQVLLYRNEKNLRWERGAQRPDAHVSEVQMTVLLYLRHGETTIKDLKQHLKKSETAIREVLTRLHEMGLITMTKPTSGRTVIYTLSSEGEKLLGEVDQLNIPDTPVGPEVWDGVTD</sequence>
<dbReference type="Proteomes" id="UP000632222">
    <property type="component" value="Unassembled WGS sequence"/>
</dbReference>
<dbReference type="SUPFAM" id="SSF52540">
    <property type="entry name" value="P-loop containing nucleoside triphosphate hydrolases"/>
    <property type="match status" value="1"/>
</dbReference>
<proteinExistence type="predicted"/>
<comment type="caution">
    <text evidence="3">The sequence shown here is derived from an EMBL/GenBank/DDBJ whole genome shotgun (WGS) entry which is preliminary data.</text>
</comment>
<dbReference type="InterPro" id="IPR036388">
    <property type="entry name" value="WH-like_DNA-bd_sf"/>
</dbReference>
<dbReference type="Pfam" id="PF13481">
    <property type="entry name" value="AAA_25"/>
    <property type="match status" value="1"/>
</dbReference>
<feature type="domain" description="HTH marR-type" evidence="1">
    <location>
        <begin position="644"/>
        <end position="705"/>
    </location>
</feature>
<evidence type="ECO:0000313" key="4">
    <source>
        <dbReference type="Proteomes" id="UP000632222"/>
    </source>
</evidence>
<organism evidence="3 4">
    <name type="scientific">Deinococcus roseus</name>
    <dbReference type="NCBI Taxonomy" id="392414"/>
    <lineage>
        <taxon>Bacteria</taxon>
        <taxon>Thermotogati</taxon>
        <taxon>Deinococcota</taxon>
        <taxon>Deinococci</taxon>
        <taxon>Deinococcales</taxon>
        <taxon>Deinococcaceae</taxon>
        <taxon>Deinococcus</taxon>
    </lineage>
</organism>